<dbReference type="Proteomes" id="UP001498476">
    <property type="component" value="Unassembled WGS sequence"/>
</dbReference>
<comment type="caution">
    <text evidence="2">The sequence shown here is derived from an EMBL/GenBank/DDBJ whole genome shotgun (WGS) entry which is preliminary data.</text>
</comment>
<feature type="transmembrane region" description="Helical" evidence="1">
    <location>
        <begin position="12"/>
        <end position="31"/>
    </location>
</feature>
<organism evidence="2 3">
    <name type="scientific">Neonectria punicea</name>
    <dbReference type="NCBI Taxonomy" id="979145"/>
    <lineage>
        <taxon>Eukaryota</taxon>
        <taxon>Fungi</taxon>
        <taxon>Dikarya</taxon>
        <taxon>Ascomycota</taxon>
        <taxon>Pezizomycotina</taxon>
        <taxon>Sordariomycetes</taxon>
        <taxon>Hypocreomycetidae</taxon>
        <taxon>Hypocreales</taxon>
        <taxon>Nectriaceae</taxon>
        <taxon>Neonectria</taxon>
    </lineage>
</organism>
<reference evidence="2 3" key="1">
    <citation type="journal article" date="2025" name="Microbiol. Resour. Announc.">
        <title>Draft genome sequences for Neonectria magnoliae and Neonectria punicea, canker pathogens of Liriodendron tulipifera and Acer saccharum in West Virginia.</title>
        <authorList>
            <person name="Petronek H.M."/>
            <person name="Kasson M.T."/>
            <person name="Metheny A.M."/>
            <person name="Stauder C.M."/>
            <person name="Lovett B."/>
            <person name="Lynch S.C."/>
            <person name="Garnas J.R."/>
            <person name="Kasson L.R."/>
            <person name="Stajich J.E."/>
        </authorList>
    </citation>
    <scope>NUCLEOTIDE SEQUENCE [LARGE SCALE GENOMIC DNA]</scope>
    <source>
        <strain evidence="2 3">NRRL 64653</strain>
    </source>
</reference>
<evidence type="ECO:0000313" key="2">
    <source>
        <dbReference type="EMBL" id="KAK7397532.1"/>
    </source>
</evidence>
<name>A0ABR1GGZ0_9HYPO</name>
<keyword evidence="1" id="KW-1133">Transmembrane helix</keyword>
<evidence type="ECO:0000256" key="1">
    <source>
        <dbReference type="SAM" id="Phobius"/>
    </source>
</evidence>
<protein>
    <submittedName>
        <fullName evidence="2">Uncharacterized protein</fullName>
    </submittedName>
</protein>
<keyword evidence="1" id="KW-0812">Transmembrane</keyword>
<evidence type="ECO:0000313" key="3">
    <source>
        <dbReference type="Proteomes" id="UP001498476"/>
    </source>
</evidence>
<accession>A0ABR1GGZ0</accession>
<keyword evidence="3" id="KW-1185">Reference proteome</keyword>
<dbReference type="EMBL" id="JAZAVJ010000491">
    <property type="protein sequence ID" value="KAK7397532.1"/>
    <property type="molecule type" value="Genomic_DNA"/>
</dbReference>
<gene>
    <name evidence="2" type="ORF">QQX98_013102</name>
</gene>
<sequence length="84" mass="8824">MALPAPGPAAVLASQWILVTIAAGVVAARVYPRLKIQKRKILSSDILMCAAWVGAVVTASFDIKIAVMGALHRQNNAGGVRRDS</sequence>
<keyword evidence="1" id="KW-0472">Membrane</keyword>
<proteinExistence type="predicted"/>